<dbReference type="Proteomes" id="UP001176941">
    <property type="component" value="Chromosome 34"/>
</dbReference>
<feature type="region of interest" description="Disordered" evidence="1">
    <location>
        <begin position="1"/>
        <end position="50"/>
    </location>
</feature>
<proteinExistence type="predicted"/>
<keyword evidence="3" id="KW-1185">Reference proteome</keyword>
<gene>
    <name evidence="2" type="ORF">MRATA1EN1_LOCUS22758</name>
</gene>
<name>A0ABN8ZLB5_RANTA</name>
<evidence type="ECO:0000256" key="1">
    <source>
        <dbReference type="SAM" id="MobiDB-lite"/>
    </source>
</evidence>
<protein>
    <submittedName>
        <fullName evidence="2">Uncharacterized protein</fullName>
    </submittedName>
</protein>
<organism evidence="2 3">
    <name type="scientific">Rangifer tarandus platyrhynchus</name>
    <name type="common">Svalbard reindeer</name>
    <dbReference type="NCBI Taxonomy" id="3082113"/>
    <lineage>
        <taxon>Eukaryota</taxon>
        <taxon>Metazoa</taxon>
        <taxon>Chordata</taxon>
        <taxon>Craniata</taxon>
        <taxon>Vertebrata</taxon>
        <taxon>Euteleostomi</taxon>
        <taxon>Mammalia</taxon>
        <taxon>Eutheria</taxon>
        <taxon>Laurasiatheria</taxon>
        <taxon>Artiodactyla</taxon>
        <taxon>Ruminantia</taxon>
        <taxon>Pecora</taxon>
        <taxon>Cervidae</taxon>
        <taxon>Odocoileinae</taxon>
        <taxon>Rangifer</taxon>
    </lineage>
</organism>
<sequence length="68" mass="6878">MNVGRGNLQAHLGAILQNGPRDRTAGPNAPPRRAGGSGVQPRRWGAGAARLGLGPQEGAVSRLALCGL</sequence>
<dbReference type="EMBL" id="OX460345">
    <property type="protein sequence ID" value="CAI9173796.1"/>
    <property type="molecule type" value="Genomic_DNA"/>
</dbReference>
<reference evidence="2" key="1">
    <citation type="submission" date="2023-04" db="EMBL/GenBank/DDBJ databases">
        <authorList>
            <consortium name="ELIXIR-Norway"/>
        </authorList>
    </citation>
    <scope>NUCLEOTIDE SEQUENCE [LARGE SCALE GENOMIC DNA]</scope>
</reference>
<evidence type="ECO:0000313" key="2">
    <source>
        <dbReference type="EMBL" id="CAI9173796.1"/>
    </source>
</evidence>
<evidence type="ECO:0000313" key="3">
    <source>
        <dbReference type="Proteomes" id="UP001176941"/>
    </source>
</evidence>
<accession>A0ABN8ZLB5</accession>